<evidence type="ECO:0000313" key="2">
    <source>
        <dbReference type="Proteomes" id="UP000272400"/>
    </source>
</evidence>
<keyword evidence="2" id="KW-1185">Reference proteome</keyword>
<dbReference type="AlphaFoldDB" id="A0A3N1CN53"/>
<name>A0A3N1CN53_9ACTN</name>
<reference evidence="1 2" key="1">
    <citation type="submission" date="2018-11" db="EMBL/GenBank/DDBJ databases">
        <title>Sequencing the genomes of 1000 actinobacteria strains.</title>
        <authorList>
            <person name="Klenk H.-P."/>
        </authorList>
    </citation>
    <scope>NUCLEOTIDE SEQUENCE [LARGE SCALE GENOMIC DNA]</scope>
    <source>
        <strain evidence="1 2">DSM 44254</strain>
    </source>
</reference>
<organism evidence="1 2">
    <name type="scientific">Actinocorallia herbida</name>
    <dbReference type="NCBI Taxonomy" id="58109"/>
    <lineage>
        <taxon>Bacteria</taxon>
        <taxon>Bacillati</taxon>
        <taxon>Actinomycetota</taxon>
        <taxon>Actinomycetes</taxon>
        <taxon>Streptosporangiales</taxon>
        <taxon>Thermomonosporaceae</taxon>
        <taxon>Actinocorallia</taxon>
    </lineage>
</organism>
<sequence length="172" mass="19077">MGSSPIAILAYGYDLGLSARQIKEADRWGNLTVPWVETAPALDEDDECLSFVDQCKRRLLHPPAGLTLVEAAQWSETFTENIGWFGVDEASVTASGVEFVAWGDDTEPSFALVAHCERNDWETSKALDLAALERRRADPKLGWDALLDQALKRLQITPLQTSPSWLLLAQYS</sequence>
<dbReference type="RefSeq" id="WP_123661639.1">
    <property type="nucleotide sequence ID" value="NZ_RJKE01000001.1"/>
</dbReference>
<comment type="caution">
    <text evidence="1">The sequence shown here is derived from an EMBL/GenBank/DDBJ whole genome shotgun (WGS) entry which is preliminary data.</text>
</comment>
<dbReference type="Proteomes" id="UP000272400">
    <property type="component" value="Unassembled WGS sequence"/>
</dbReference>
<evidence type="ECO:0000313" key="1">
    <source>
        <dbReference type="EMBL" id="ROO82635.1"/>
    </source>
</evidence>
<proteinExistence type="predicted"/>
<protein>
    <submittedName>
        <fullName evidence="1">Uncharacterized protein</fullName>
    </submittedName>
</protein>
<gene>
    <name evidence="1" type="ORF">EDD29_0116</name>
</gene>
<accession>A0A3N1CN53</accession>
<dbReference type="OrthoDB" id="4217966at2"/>
<dbReference type="EMBL" id="RJKE01000001">
    <property type="protein sequence ID" value="ROO82635.1"/>
    <property type="molecule type" value="Genomic_DNA"/>
</dbReference>